<evidence type="ECO:0000256" key="7">
    <source>
        <dbReference type="ARBA" id="ARBA00023125"/>
    </source>
</evidence>
<evidence type="ECO:0000256" key="3">
    <source>
        <dbReference type="ARBA" id="ARBA00022759"/>
    </source>
</evidence>
<dbReference type="EMBL" id="JAEIOT010000015">
    <property type="protein sequence ID" value="MBI9001417.1"/>
    <property type="molecule type" value="Genomic_DNA"/>
</dbReference>
<evidence type="ECO:0000256" key="6">
    <source>
        <dbReference type="ARBA" id="ARBA00023118"/>
    </source>
</evidence>
<keyword evidence="6 10" id="KW-0051">Antiviral defense</keyword>
<keyword evidence="7 10" id="KW-0238">DNA-binding</keyword>
<dbReference type="InterPro" id="IPR042211">
    <property type="entry name" value="CRISPR-assoc_Cas1_N"/>
</dbReference>
<dbReference type="Gene3D" id="3.100.10.20">
    <property type="entry name" value="CRISPR-associated endonuclease Cas1, N-terminal domain"/>
    <property type="match status" value="1"/>
</dbReference>
<feature type="binding site" evidence="10">
    <location>
        <position position="212"/>
    </location>
    <ligand>
        <name>Mn(2+)</name>
        <dbReference type="ChEBI" id="CHEBI:29035"/>
    </ligand>
</feature>
<name>A0ABS0VXC1_9CORY</name>
<dbReference type="Proteomes" id="UP000625574">
    <property type="component" value="Unassembled WGS sequence"/>
</dbReference>
<evidence type="ECO:0000313" key="11">
    <source>
        <dbReference type="EMBL" id="MBI9001417.1"/>
    </source>
</evidence>
<evidence type="ECO:0000256" key="9">
    <source>
        <dbReference type="ARBA" id="ARBA00038592"/>
    </source>
</evidence>
<keyword evidence="5 10" id="KW-0460">Magnesium</keyword>
<dbReference type="Gene3D" id="1.20.120.920">
    <property type="entry name" value="CRISPR-associated endonuclease Cas1, C-terminal domain"/>
    <property type="match status" value="1"/>
</dbReference>
<dbReference type="HAMAP" id="MF_01470">
    <property type="entry name" value="Cas1"/>
    <property type="match status" value="1"/>
</dbReference>
<proteinExistence type="inferred from homology"/>
<keyword evidence="4 10" id="KW-0378">Hydrolase</keyword>
<comment type="function">
    <text evidence="10">CRISPR (clustered regularly interspaced short palindromic repeat), is an adaptive immune system that provides protection against mobile genetic elements (viruses, transposable elements and conjugative plasmids). CRISPR clusters contain spacers, sequences complementary to antecedent mobile elements, and target invading nucleic acids. CRISPR clusters are transcribed and processed into CRISPR RNA (crRNA). Acts as a dsDNA endonuclease. Involved in the integration of spacer DNA into the CRISPR cassette.</text>
</comment>
<protein>
    <recommendedName>
        <fullName evidence="10">CRISPR-associated endonuclease Cas1</fullName>
        <ecNumber evidence="10">3.1.-.-</ecNumber>
    </recommendedName>
</protein>
<sequence>MNPGWRVLDFTEFKGSIVYRRGQLLVKRDGISEHVTVPLTQIAVVLIGNHASVSGAVLTKLSEYDVPLLVCNWSGIPIAGAAPWRDHTRIGARQRAQAELTLPRRKNAWGRIIRAKISGQAATIKSVSHSASEDLQELAKTVKSGDPNNVEAVAARKYWNAVSQYEIGFRRFPGSGVEGLNSCLDYAYTILRGYGIRAVVSAGLVGTLAVFHRGRDNPYALVDDLIEPFRPAVDAYVLTHYSQYGGGMDDPDVKRGLVAAVTGVFDGTGETIPTVLTAFCQEYGLYVEADRKTLEVPVWWGELNARERE</sequence>
<evidence type="ECO:0000256" key="5">
    <source>
        <dbReference type="ARBA" id="ARBA00022842"/>
    </source>
</evidence>
<keyword evidence="3 10" id="KW-0255">Endonuclease</keyword>
<comment type="caution">
    <text evidence="11">The sequence shown here is derived from an EMBL/GenBank/DDBJ whole genome shotgun (WGS) entry which is preliminary data.</text>
</comment>
<dbReference type="RefSeq" id="WP_198736878.1">
    <property type="nucleotide sequence ID" value="NZ_JAEIOT010000015.1"/>
</dbReference>
<keyword evidence="12" id="KW-1185">Reference proteome</keyword>
<dbReference type="NCBIfam" id="TIGR03639">
    <property type="entry name" value="cas1_NMENI"/>
    <property type="match status" value="1"/>
</dbReference>
<dbReference type="GO" id="GO:0004519">
    <property type="term" value="F:endonuclease activity"/>
    <property type="evidence" value="ECO:0007669"/>
    <property type="project" value="UniProtKB-KW"/>
</dbReference>
<dbReference type="InterPro" id="IPR050646">
    <property type="entry name" value="Cas1"/>
</dbReference>
<dbReference type="NCBIfam" id="TIGR00287">
    <property type="entry name" value="cas1"/>
    <property type="match status" value="1"/>
</dbReference>
<feature type="binding site" evidence="10">
    <location>
        <position position="227"/>
    </location>
    <ligand>
        <name>Mn(2+)</name>
        <dbReference type="ChEBI" id="CHEBI:29035"/>
    </ligand>
</feature>
<gene>
    <name evidence="10 11" type="primary">cas1</name>
    <name evidence="11" type="ORF">JDV76_10645</name>
</gene>
<comment type="similarity">
    <text evidence="10">Belongs to the CRISPR-associated endonuclease Cas1 family.</text>
</comment>
<evidence type="ECO:0000256" key="8">
    <source>
        <dbReference type="ARBA" id="ARBA00023211"/>
    </source>
</evidence>
<reference evidence="11 12" key="1">
    <citation type="submission" date="2020-12" db="EMBL/GenBank/DDBJ databases">
        <title>Genome public.</title>
        <authorList>
            <person name="Sun Q."/>
        </authorList>
    </citation>
    <scope>NUCLEOTIDE SEQUENCE [LARGE SCALE GENOMIC DNA]</scope>
    <source>
        <strain evidence="11 12">CCM 8864</strain>
    </source>
</reference>
<dbReference type="PANTHER" id="PTHR34353">
    <property type="entry name" value="CRISPR-ASSOCIATED ENDONUCLEASE CAS1 1"/>
    <property type="match status" value="1"/>
</dbReference>
<evidence type="ECO:0000256" key="2">
    <source>
        <dbReference type="ARBA" id="ARBA00022723"/>
    </source>
</evidence>
<feature type="binding site" evidence="10">
    <location>
        <position position="151"/>
    </location>
    <ligand>
        <name>Mn(2+)</name>
        <dbReference type="ChEBI" id="CHEBI:29035"/>
    </ligand>
</feature>
<accession>A0ABS0VXC1</accession>
<dbReference type="InterPro" id="IPR019855">
    <property type="entry name" value="CRISPR-assoc_Cas1_NMENI"/>
</dbReference>
<dbReference type="PANTHER" id="PTHR34353:SF2">
    <property type="entry name" value="CRISPR-ASSOCIATED ENDONUCLEASE CAS1 1"/>
    <property type="match status" value="1"/>
</dbReference>
<dbReference type="InterPro" id="IPR002729">
    <property type="entry name" value="CRISPR-assoc_Cas1"/>
</dbReference>
<keyword evidence="8 10" id="KW-0464">Manganese</keyword>
<evidence type="ECO:0000256" key="1">
    <source>
        <dbReference type="ARBA" id="ARBA00022722"/>
    </source>
</evidence>
<keyword evidence="1 10" id="KW-0540">Nuclease</keyword>
<comment type="subunit">
    <text evidence="9 10">Homodimer, forms a heterotetramer with a Cas2 homodimer.</text>
</comment>
<evidence type="ECO:0000313" key="12">
    <source>
        <dbReference type="Proteomes" id="UP000625574"/>
    </source>
</evidence>
<dbReference type="Pfam" id="PF01867">
    <property type="entry name" value="Cas_Cas1"/>
    <property type="match status" value="1"/>
</dbReference>
<evidence type="ECO:0000256" key="4">
    <source>
        <dbReference type="ARBA" id="ARBA00022801"/>
    </source>
</evidence>
<evidence type="ECO:0000256" key="10">
    <source>
        <dbReference type="HAMAP-Rule" id="MF_01470"/>
    </source>
</evidence>
<organism evidence="11 12">
    <name type="scientific">Corynebacterium marambiense</name>
    <dbReference type="NCBI Taxonomy" id="2765364"/>
    <lineage>
        <taxon>Bacteria</taxon>
        <taxon>Bacillati</taxon>
        <taxon>Actinomycetota</taxon>
        <taxon>Actinomycetes</taxon>
        <taxon>Mycobacteriales</taxon>
        <taxon>Corynebacteriaceae</taxon>
        <taxon>Corynebacterium</taxon>
    </lineage>
</organism>
<dbReference type="InterPro" id="IPR042206">
    <property type="entry name" value="CRISPR-assoc_Cas1_C"/>
</dbReference>
<keyword evidence="2 10" id="KW-0479">Metal-binding</keyword>
<dbReference type="EC" id="3.1.-.-" evidence="10"/>
<comment type="cofactor">
    <cofactor evidence="10">
        <name>Mg(2+)</name>
        <dbReference type="ChEBI" id="CHEBI:18420"/>
    </cofactor>
    <cofactor evidence="10">
        <name>Mn(2+)</name>
        <dbReference type="ChEBI" id="CHEBI:29035"/>
    </cofactor>
</comment>